<comment type="caution">
    <text evidence="1">The sequence shown here is derived from an EMBL/GenBank/DDBJ whole genome shotgun (WGS) entry which is preliminary data.</text>
</comment>
<gene>
    <name evidence="1" type="ORF">CIT292_08711</name>
</gene>
<name>D4BDZ2_9ENTR</name>
<dbReference type="Proteomes" id="UP000003880">
    <property type="component" value="Unassembled WGS sequence"/>
</dbReference>
<proteinExistence type="predicted"/>
<sequence length="55" mass="6654">MDDTVKNIHKYCANLDAWNRRLKIKYTNNHKILLILTMADDAIFLYHDYEDKIIK</sequence>
<dbReference type="AlphaFoldDB" id="D4BDZ2"/>
<evidence type="ECO:0000313" key="2">
    <source>
        <dbReference type="Proteomes" id="UP000003880"/>
    </source>
</evidence>
<protein>
    <submittedName>
        <fullName evidence="1">Uncharacterized protein</fullName>
    </submittedName>
</protein>
<reference evidence="1 2" key="1">
    <citation type="submission" date="2010-02" db="EMBL/GenBank/DDBJ databases">
        <authorList>
            <person name="Weinstock G."/>
            <person name="Sodergren E."/>
            <person name="Clifton S."/>
            <person name="Fulton L."/>
            <person name="Fulton B."/>
            <person name="Courtney L."/>
            <person name="Fronick C."/>
            <person name="Harrison M."/>
            <person name="Strong C."/>
            <person name="Farmer C."/>
            <person name="Delahaunty K."/>
            <person name="Markovic C."/>
            <person name="Hall O."/>
            <person name="Minx P."/>
            <person name="Tomlinson C."/>
            <person name="Mitreva M."/>
            <person name="Nelson J."/>
            <person name="Hou S."/>
            <person name="Wollam A."/>
            <person name="Pepin K.H."/>
            <person name="Johnson M."/>
            <person name="Bhonagiri V."/>
            <person name="Zhang X."/>
            <person name="Suruliraj S."/>
            <person name="Warren W."/>
            <person name="Chinwalla A."/>
            <person name="Mardis E.R."/>
            <person name="Wilson R.K."/>
        </authorList>
    </citation>
    <scope>NUCLEOTIDE SEQUENCE [LARGE SCALE GENOMIC DNA]</scope>
    <source>
        <strain evidence="1 2">ATCC 29220</strain>
    </source>
</reference>
<evidence type="ECO:0000313" key="1">
    <source>
        <dbReference type="EMBL" id="EFE08191.1"/>
    </source>
</evidence>
<organism evidence="1 2">
    <name type="scientific">Citrobacter youngae ATCC 29220</name>
    <dbReference type="NCBI Taxonomy" id="500640"/>
    <lineage>
        <taxon>Bacteria</taxon>
        <taxon>Pseudomonadati</taxon>
        <taxon>Pseudomonadota</taxon>
        <taxon>Gammaproteobacteria</taxon>
        <taxon>Enterobacterales</taxon>
        <taxon>Enterobacteriaceae</taxon>
        <taxon>Citrobacter</taxon>
        <taxon>Citrobacter freundii complex</taxon>
    </lineage>
</organism>
<accession>D4BDZ2</accession>
<dbReference type="HOGENOM" id="CLU_3023781_0_0_6"/>
<dbReference type="EMBL" id="ABWL02000009">
    <property type="protein sequence ID" value="EFE08191.1"/>
    <property type="molecule type" value="Genomic_DNA"/>
</dbReference>